<feature type="region of interest" description="Disordered" evidence="1">
    <location>
        <begin position="266"/>
        <end position="340"/>
    </location>
</feature>
<sequence>MPPPRLVLPTSPGEMPDSPPDQWQLPAGSKPEVPRLDLKNMVMVEDDPTLRGLCSDPRSSRGAVQTARSSPMSARHPERGRRTASLASRSLTPRGMTSEPNGSAASTPRNSNPRNALEARISSICNQYNALDGPLPKSDWLPSARSGGADSNHTPRTARPSTGRPSTAGLTIDATKEQMWTSELEKIKQLAAWKRPEALKDAILGNRLNSMVGWSSTPKAQGPRSSRRHIISVADIKVEVAEVSVPEGQVDLGIPLEAPRTPLSARISRTSQASRAGSAVVPVPPAEDRHRSTGASRSCRGGREVQPPNPPESPRQRHGKQWHASGPAPHYNGPWTPRKVAEKRKTYKISNNEPEMKEWARLIHSPKPVPTQPYQSAPTRAQVRANVAQLMQEYSDLDGLYDTINHPTGKEPYVDKDDEEPKLWEGENKFSHLSEMHLTVDQLKRLSAERLRHVVKADSQRARKTRRAESPISSSTELPPCDMSAPILAPSCSVSDPKHSATWWHRWRLSCVTLSCVTLSWLRHGETITLRRA</sequence>
<dbReference type="AlphaFoldDB" id="A0AAE0CGP6"/>
<name>A0AAE0CGP6_9CHLO</name>
<feature type="region of interest" description="Disordered" evidence="1">
    <location>
        <begin position="457"/>
        <end position="481"/>
    </location>
</feature>
<feature type="compositionally biased region" description="Polar residues" evidence="1">
    <location>
        <begin position="149"/>
        <end position="169"/>
    </location>
</feature>
<dbReference type="EMBL" id="LGRX02024198">
    <property type="protein sequence ID" value="KAK3254073.1"/>
    <property type="molecule type" value="Genomic_DNA"/>
</dbReference>
<feature type="compositionally biased region" description="Polar residues" evidence="1">
    <location>
        <begin position="98"/>
        <end position="114"/>
    </location>
</feature>
<feature type="region of interest" description="Disordered" evidence="1">
    <location>
        <begin position="136"/>
        <end position="173"/>
    </location>
</feature>
<feature type="region of interest" description="Disordered" evidence="1">
    <location>
        <begin position="1"/>
        <end position="114"/>
    </location>
</feature>
<evidence type="ECO:0000313" key="3">
    <source>
        <dbReference type="Proteomes" id="UP001190700"/>
    </source>
</evidence>
<dbReference type="Proteomes" id="UP001190700">
    <property type="component" value="Unassembled WGS sequence"/>
</dbReference>
<accession>A0AAE0CGP6</accession>
<protein>
    <submittedName>
        <fullName evidence="2">Uncharacterized protein</fullName>
    </submittedName>
</protein>
<comment type="caution">
    <text evidence="2">The sequence shown here is derived from an EMBL/GenBank/DDBJ whole genome shotgun (WGS) entry which is preliminary data.</text>
</comment>
<gene>
    <name evidence="2" type="ORF">CYMTET_36699</name>
</gene>
<organism evidence="2 3">
    <name type="scientific">Cymbomonas tetramitiformis</name>
    <dbReference type="NCBI Taxonomy" id="36881"/>
    <lineage>
        <taxon>Eukaryota</taxon>
        <taxon>Viridiplantae</taxon>
        <taxon>Chlorophyta</taxon>
        <taxon>Pyramimonadophyceae</taxon>
        <taxon>Pyramimonadales</taxon>
        <taxon>Pyramimonadaceae</taxon>
        <taxon>Cymbomonas</taxon>
    </lineage>
</organism>
<reference evidence="2 3" key="1">
    <citation type="journal article" date="2015" name="Genome Biol. Evol.">
        <title>Comparative Genomics of a Bacterivorous Green Alga Reveals Evolutionary Causalities and Consequences of Phago-Mixotrophic Mode of Nutrition.</title>
        <authorList>
            <person name="Burns J.A."/>
            <person name="Paasch A."/>
            <person name="Narechania A."/>
            <person name="Kim E."/>
        </authorList>
    </citation>
    <scope>NUCLEOTIDE SEQUENCE [LARGE SCALE GENOMIC DNA]</scope>
    <source>
        <strain evidence="2 3">PLY_AMNH</strain>
    </source>
</reference>
<proteinExistence type="predicted"/>
<evidence type="ECO:0000313" key="2">
    <source>
        <dbReference type="EMBL" id="KAK3254073.1"/>
    </source>
</evidence>
<evidence type="ECO:0000256" key="1">
    <source>
        <dbReference type="SAM" id="MobiDB-lite"/>
    </source>
</evidence>
<keyword evidence="3" id="KW-1185">Reference proteome</keyword>
<feature type="compositionally biased region" description="Polar residues" evidence="1">
    <location>
        <begin position="62"/>
        <end position="72"/>
    </location>
</feature>